<dbReference type="InterPro" id="IPR029044">
    <property type="entry name" value="Nucleotide-diphossugar_trans"/>
</dbReference>
<reference evidence="5 6" key="1">
    <citation type="submission" date="2024-09" db="EMBL/GenBank/DDBJ databases">
        <authorList>
            <person name="Sun Q."/>
            <person name="Mori K."/>
        </authorList>
    </citation>
    <scope>NUCLEOTIDE SEQUENCE [LARGE SCALE GENOMIC DNA]</scope>
    <source>
        <strain evidence="5 6">TISTR 1856</strain>
    </source>
</reference>
<keyword evidence="6" id="KW-1185">Reference proteome</keyword>
<dbReference type="Gene3D" id="3.90.550.10">
    <property type="entry name" value="Spore Coat Polysaccharide Biosynthesis Protein SpsA, Chain A"/>
    <property type="match status" value="1"/>
</dbReference>
<evidence type="ECO:0000313" key="6">
    <source>
        <dbReference type="Proteomes" id="UP001589748"/>
    </source>
</evidence>
<dbReference type="InterPro" id="IPR001173">
    <property type="entry name" value="Glyco_trans_2-like"/>
</dbReference>
<dbReference type="EMBL" id="JBHMDM010000004">
    <property type="protein sequence ID" value="MFB9376959.1"/>
    <property type="molecule type" value="Genomic_DNA"/>
</dbReference>
<dbReference type="Proteomes" id="UP001589748">
    <property type="component" value="Unassembled WGS sequence"/>
</dbReference>
<comment type="caution">
    <text evidence="5">The sequence shown here is derived from an EMBL/GenBank/DDBJ whole genome shotgun (WGS) entry which is preliminary data.</text>
</comment>
<organism evidence="5 6">
    <name type="scientific">Kineococcus gynurae</name>
    <dbReference type="NCBI Taxonomy" id="452979"/>
    <lineage>
        <taxon>Bacteria</taxon>
        <taxon>Bacillati</taxon>
        <taxon>Actinomycetota</taxon>
        <taxon>Actinomycetes</taxon>
        <taxon>Kineosporiales</taxon>
        <taxon>Kineosporiaceae</taxon>
        <taxon>Kineococcus</taxon>
    </lineage>
</organism>
<dbReference type="InterPro" id="IPR039528">
    <property type="entry name" value="DPM1-like"/>
</dbReference>
<evidence type="ECO:0000259" key="4">
    <source>
        <dbReference type="Pfam" id="PF00535"/>
    </source>
</evidence>
<evidence type="ECO:0000256" key="3">
    <source>
        <dbReference type="ARBA" id="ARBA00022679"/>
    </source>
</evidence>
<feature type="domain" description="Glycosyltransferase 2-like" evidence="4">
    <location>
        <begin position="9"/>
        <end position="174"/>
    </location>
</feature>
<keyword evidence="3" id="KW-0808">Transferase</keyword>
<dbReference type="PANTHER" id="PTHR43398:SF1">
    <property type="entry name" value="DOLICHOL-PHOSPHATE MANNOSYLTRANSFERASE SUBUNIT 1"/>
    <property type="match status" value="1"/>
</dbReference>
<evidence type="ECO:0000256" key="2">
    <source>
        <dbReference type="ARBA" id="ARBA00022676"/>
    </source>
</evidence>
<dbReference type="RefSeq" id="WP_380135434.1">
    <property type="nucleotide sequence ID" value="NZ_JBHLUI010000003.1"/>
</dbReference>
<evidence type="ECO:0000313" key="5">
    <source>
        <dbReference type="EMBL" id="MFB9376959.1"/>
    </source>
</evidence>
<dbReference type="PANTHER" id="PTHR43398">
    <property type="entry name" value="DOLICHOL-PHOSPHATE MANNOSYLTRANSFERASE SUBUNIT 1"/>
    <property type="match status" value="1"/>
</dbReference>
<comment type="similarity">
    <text evidence="1">Belongs to the glycosyltransferase 2 family.</text>
</comment>
<evidence type="ECO:0000256" key="1">
    <source>
        <dbReference type="ARBA" id="ARBA00006739"/>
    </source>
</evidence>
<name>A0ABV5LSC7_9ACTN</name>
<dbReference type="SUPFAM" id="SSF53448">
    <property type="entry name" value="Nucleotide-diphospho-sugar transferases"/>
    <property type="match status" value="1"/>
</dbReference>
<dbReference type="CDD" id="cd06442">
    <property type="entry name" value="DPM1_like"/>
    <property type="match status" value="1"/>
</dbReference>
<dbReference type="Pfam" id="PF00535">
    <property type="entry name" value="Glycos_transf_2"/>
    <property type="match status" value="1"/>
</dbReference>
<keyword evidence="2" id="KW-0328">Glycosyltransferase</keyword>
<sequence>MTQALRTVVVVPTYEEAENIAEMLPALLNSPIAPDVLVVDDSSPDGTGGIVLEIAERYDEGRVRLLTRAGKEGLGAAYRAGFARALEIAPFGADQYDLVVQMDADGSHPISALPAMLAAVQGGADLVLGARYVPGGALDDAWPWYRKALSKGANVYARTLLRAPVADLTGGFKMWTVPLLASLPLSRLTATGYAFQIQTTLAALERGATVAEVPIRFAERTRGASKMSSAIIGEAMTSVLKMRRNGSTGAR</sequence>
<gene>
    <name evidence="5" type="ORF">ACFFVI_08255</name>
</gene>
<protein>
    <submittedName>
        <fullName evidence="5">Polyprenol monophosphomannose synthase</fullName>
    </submittedName>
</protein>
<accession>A0ABV5LSC7</accession>
<proteinExistence type="inferred from homology"/>